<name>A0A2D0JT92_9GAMM</name>
<dbReference type="EMBL" id="NITZ01000005">
    <property type="protein sequence ID" value="PHM49530.1"/>
    <property type="molecule type" value="Genomic_DNA"/>
</dbReference>
<keyword evidence="1" id="KW-0732">Signal</keyword>
<sequence>MFKKLLKTGALAAALIGGIGTASAGICNSDKPSYINEGKYYRYVINPYDNFANVFTIYEPTIGKTITWYFKERIGKCEFHTGRNAFQAYYEGRES</sequence>
<reference evidence="2 3" key="1">
    <citation type="journal article" date="2017" name="Nat. Microbiol.">
        <title>Natural product diversity associated with the nematode symbionts Photorhabdus and Xenorhabdus.</title>
        <authorList>
            <person name="Tobias N.J."/>
            <person name="Wolff H."/>
            <person name="Djahanschiri B."/>
            <person name="Grundmann F."/>
            <person name="Kronenwerth M."/>
            <person name="Shi Y.M."/>
            <person name="Simonyi S."/>
            <person name="Grun P."/>
            <person name="Shapiro-Ilan D."/>
            <person name="Pidot S.J."/>
            <person name="Stinear T.P."/>
            <person name="Ebersberger I."/>
            <person name="Bode H.B."/>
        </authorList>
    </citation>
    <scope>NUCLEOTIDE SEQUENCE [LARGE SCALE GENOMIC DNA]</scope>
    <source>
        <strain evidence="2 3">DSM 17902</strain>
    </source>
</reference>
<keyword evidence="3" id="KW-1185">Reference proteome</keyword>
<dbReference type="OrthoDB" id="6448059at2"/>
<gene>
    <name evidence="2" type="ORF">Xmir_01452</name>
</gene>
<feature type="chain" id="PRO_5013265762" evidence="1">
    <location>
        <begin position="25"/>
        <end position="95"/>
    </location>
</feature>
<evidence type="ECO:0000256" key="1">
    <source>
        <dbReference type="SAM" id="SignalP"/>
    </source>
</evidence>
<evidence type="ECO:0000313" key="3">
    <source>
        <dbReference type="Proteomes" id="UP000221980"/>
    </source>
</evidence>
<protein>
    <submittedName>
        <fullName evidence="2">Uncharacterized protein</fullName>
    </submittedName>
</protein>
<dbReference type="RefSeq" id="WP_099113735.1">
    <property type="nucleotide sequence ID" value="NZ_CAWNQI010000084.1"/>
</dbReference>
<accession>A0A2D0JT92</accession>
<organism evidence="2 3">
    <name type="scientific">Xenorhabdus miraniensis</name>
    <dbReference type="NCBI Taxonomy" id="351674"/>
    <lineage>
        <taxon>Bacteria</taxon>
        <taxon>Pseudomonadati</taxon>
        <taxon>Pseudomonadota</taxon>
        <taxon>Gammaproteobacteria</taxon>
        <taxon>Enterobacterales</taxon>
        <taxon>Morganellaceae</taxon>
        <taxon>Xenorhabdus</taxon>
    </lineage>
</organism>
<proteinExistence type="predicted"/>
<evidence type="ECO:0000313" key="2">
    <source>
        <dbReference type="EMBL" id="PHM49530.1"/>
    </source>
</evidence>
<dbReference type="AlphaFoldDB" id="A0A2D0JT92"/>
<feature type="signal peptide" evidence="1">
    <location>
        <begin position="1"/>
        <end position="24"/>
    </location>
</feature>
<dbReference type="Proteomes" id="UP000221980">
    <property type="component" value="Unassembled WGS sequence"/>
</dbReference>
<comment type="caution">
    <text evidence="2">The sequence shown here is derived from an EMBL/GenBank/DDBJ whole genome shotgun (WGS) entry which is preliminary data.</text>
</comment>